<evidence type="ECO:0000256" key="7">
    <source>
        <dbReference type="ARBA" id="ARBA00023136"/>
    </source>
</evidence>
<dbReference type="Pfam" id="PF00876">
    <property type="entry name" value="Innexin"/>
    <property type="match status" value="1"/>
</dbReference>
<evidence type="ECO:0000313" key="12">
    <source>
        <dbReference type="EMBL" id="CAF1180853.1"/>
    </source>
</evidence>
<evidence type="ECO:0000313" key="11">
    <source>
        <dbReference type="EMBL" id="CAF0995204.1"/>
    </source>
</evidence>
<reference evidence="13" key="1">
    <citation type="submission" date="2021-02" db="EMBL/GenBank/DDBJ databases">
        <authorList>
            <person name="Nowell W R."/>
        </authorList>
    </citation>
    <scope>NUCLEOTIDE SEQUENCE</scope>
</reference>
<keyword evidence="2 9" id="KW-0813">Transport</keyword>
<evidence type="ECO:0000313" key="13">
    <source>
        <dbReference type="EMBL" id="CAF1346596.1"/>
    </source>
</evidence>
<dbReference type="Proteomes" id="UP000663860">
    <property type="component" value="Unassembled WGS sequence"/>
</dbReference>
<feature type="transmembrane region" description="Helical" evidence="9">
    <location>
        <begin position="102"/>
        <end position="124"/>
    </location>
</feature>
<evidence type="ECO:0000313" key="10">
    <source>
        <dbReference type="EMBL" id="CAF0944144.1"/>
    </source>
</evidence>
<dbReference type="AlphaFoldDB" id="A0A815GY59"/>
<comment type="subcellular location">
    <subcellularLocation>
        <location evidence="1 9">Cell membrane</location>
        <topology evidence="1 9">Multi-pass membrane protein</topology>
    </subcellularLocation>
</comment>
<dbReference type="Proteomes" id="UP000663832">
    <property type="component" value="Unassembled WGS sequence"/>
</dbReference>
<dbReference type="EMBL" id="CAJNOI010000050">
    <property type="protein sequence ID" value="CAF0944144.1"/>
    <property type="molecule type" value="Genomic_DNA"/>
</dbReference>
<evidence type="ECO:0000256" key="9">
    <source>
        <dbReference type="RuleBase" id="RU010713"/>
    </source>
</evidence>
<evidence type="ECO:0000256" key="6">
    <source>
        <dbReference type="ARBA" id="ARBA00023065"/>
    </source>
</evidence>
<comment type="similarity">
    <text evidence="9">Belongs to the pannexin family.</text>
</comment>
<feature type="transmembrane region" description="Helical" evidence="9">
    <location>
        <begin position="30"/>
        <end position="48"/>
    </location>
</feature>
<proteinExistence type="inferred from homology"/>
<dbReference type="EMBL" id="CAJNOE010000161">
    <property type="protein sequence ID" value="CAF0995204.1"/>
    <property type="molecule type" value="Genomic_DNA"/>
</dbReference>
<dbReference type="PANTHER" id="PTHR11893">
    <property type="entry name" value="INNEXIN"/>
    <property type="match status" value="1"/>
</dbReference>
<keyword evidence="8 9" id="KW-0407">Ion channel</keyword>
<dbReference type="GO" id="GO:0034220">
    <property type="term" value="P:monoatomic ion transmembrane transport"/>
    <property type="evidence" value="ECO:0007669"/>
    <property type="project" value="UniProtKB-KW"/>
</dbReference>
<evidence type="ECO:0000256" key="4">
    <source>
        <dbReference type="ARBA" id="ARBA00022692"/>
    </source>
</evidence>
<feature type="transmembrane region" description="Helical" evidence="9">
    <location>
        <begin position="189"/>
        <end position="211"/>
    </location>
</feature>
<evidence type="ECO:0000313" key="15">
    <source>
        <dbReference type="EMBL" id="CAF3960359.1"/>
    </source>
</evidence>
<evidence type="ECO:0000313" key="14">
    <source>
        <dbReference type="EMBL" id="CAF3865018.1"/>
    </source>
</evidence>
<dbReference type="EMBL" id="CAJOBB010002341">
    <property type="protein sequence ID" value="CAF3960359.1"/>
    <property type="molecule type" value="Genomic_DNA"/>
</dbReference>
<protein>
    <recommendedName>
        <fullName evidence="9">Innexin</fullName>
    </recommendedName>
</protein>
<comment type="caution">
    <text evidence="13">The sequence shown here is derived from an EMBL/GenBank/DDBJ whole genome shotgun (WGS) entry which is preliminary data.</text>
</comment>
<dbReference type="EMBL" id="CAJNON010000656">
    <property type="protein sequence ID" value="CAF1346596.1"/>
    <property type="molecule type" value="Genomic_DNA"/>
</dbReference>
<dbReference type="PRINTS" id="PR01262">
    <property type="entry name" value="INNEXIN"/>
</dbReference>
<evidence type="ECO:0000256" key="2">
    <source>
        <dbReference type="ARBA" id="ARBA00022448"/>
    </source>
</evidence>
<dbReference type="Proteomes" id="UP000663868">
    <property type="component" value="Unassembled WGS sequence"/>
</dbReference>
<keyword evidence="3" id="KW-1003">Cell membrane</keyword>
<dbReference type="Proteomes" id="UP000663881">
    <property type="component" value="Unassembled WGS sequence"/>
</dbReference>
<dbReference type="Proteomes" id="UP000663891">
    <property type="component" value="Unassembled WGS sequence"/>
</dbReference>
<dbReference type="EMBL" id="CAJOAY010001609">
    <property type="protein sequence ID" value="CAF3865018.1"/>
    <property type="molecule type" value="Genomic_DNA"/>
</dbReference>
<dbReference type="OrthoDB" id="5867527at2759"/>
<dbReference type="EMBL" id="CAJNOM010000175">
    <property type="protein sequence ID" value="CAF1180853.1"/>
    <property type="molecule type" value="Genomic_DNA"/>
</dbReference>
<evidence type="ECO:0000256" key="5">
    <source>
        <dbReference type="ARBA" id="ARBA00022989"/>
    </source>
</evidence>
<dbReference type="Proteomes" id="UP000663877">
    <property type="component" value="Unassembled WGS sequence"/>
</dbReference>
<evidence type="ECO:0000256" key="3">
    <source>
        <dbReference type="ARBA" id="ARBA00022475"/>
    </source>
</evidence>
<keyword evidence="6 9" id="KW-0406">Ion transport</keyword>
<keyword evidence="4 9" id="KW-0812">Transmembrane</keyword>
<keyword evidence="5 9" id="KW-1133">Transmembrane helix</keyword>
<name>A0A815GY59_9BILA</name>
<comment type="function">
    <text evidence="9">Structural component of the gap junctions.</text>
</comment>
<dbReference type="InterPro" id="IPR000990">
    <property type="entry name" value="Innexin"/>
</dbReference>
<evidence type="ECO:0000313" key="17">
    <source>
        <dbReference type="Proteomes" id="UP000663891"/>
    </source>
</evidence>
<dbReference type="PANTHER" id="PTHR11893:SF36">
    <property type="entry name" value="INNEXIN-5"/>
    <property type="match status" value="1"/>
</dbReference>
<dbReference type="PROSITE" id="PS51013">
    <property type="entry name" value="PANNEXIN"/>
    <property type="match status" value="1"/>
</dbReference>
<evidence type="ECO:0000256" key="8">
    <source>
        <dbReference type="ARBA" id="ARBA00023303"/>
    </source>
</evidence>
<gene>
    <name evidence="9" type="primary">inx</name>
    <name evidence="10" type="ORF">BJG266_LOCUS12828</name>
    <name evidence="11" type="ORF">IZO911_LOCUS17330</name>
    <name evidence="15" type="ORF">KXQ929_LOCUS26157</name>
    <name evidence="14" type="ORF">OKA104_LOCUS22258</name>
    <name evidence="12" type="ORF">QVE165_LOCUS24671</name>
    <name evidence="13" type="ORF">VCS650_LOCUS33528</name>
</gene>
<evidence type="ECO:0000313" key="16">
    <source>
        <dbReference type="Proteomes" id="UP000663832"/>
    </source>
</evidence>
<organism evidence="13 17">
    <name type="scientific">Adineta steineri</name>
    <dbReference type="NCBI Taxonomy" id="433720"/>
    <lineage>
        <taxon>Eukaryota</taxon>
        <taxon>Metazoa</taxon>
        <taxon>Spiralia</taxon>
        <taxon>Gnathifera</taxon>
        <taxon>Rotifera</taxon>
        <taxon>Eurotatoria</taxon>
        <taxon>Bdelloidea</taxon>
        <taxon>Adinetida</taxon>
        <taxon>Adinetidae</taxon>
        <taxon>Adineta</taxon>
    </lineage>
</organism>
<accession>A0A815GY59</accession>
<evidence type="ECO:0000256" key="1">
    <source>
        <dbReference type="ARBA" id="ARBA00004651"/>
    </source>
</evidence>
<dbReference type="GO" id="GO:0005921">
    <property type="term" value="C:gap junction"/>
    <property type="evidence" value="ECO:0007669"/>
    <property type="project" value="UniProtKB-UniRule"/>
</dbReference>
<keyword evidence="16" id="KW-1185">Reference proteome</keyword>
<keyword evidence="7 9" id="KW-0472">Membrane</keyword>
<feature type="transmembrane region" description="Helical" evidence="9">
    <location>
        <begin position="289"/>
        <end position="310"/>
    </location>
</feature>
<sequence>MLYDLIGVYGKVGQTGRNDDDVYDRYSHRWTIILLGVFIIAISAKQFVGTPIECIPPADFGGNHKTYVENFCWIHYTYSVDDKTALTRDFVRGANGSHKTPYYIWIPYIFIAAALFTYLPAWLWHVIGHRATFDVPAMINQLSKMKLTNPEDRRSNLTIMAKHYEKVEQYSRSNLRVTDNLFKRSMSALMFFAGGGVLTGIYFLIKIFYLMNAIGQFFLMNHFLQIDYWSYGQKVLYGVFTGRDWMENKIYFPRIVYCDFAIRYLGDNNLNYTVQCTLPVNLYNERIFAFYWFWLIFLTCATFYGIIIWLGQMSYRGRRSFLKKHLRINRELAMTQHERRLFDAFADRYLGGDGILFLRLVAKNTNPVVAGELLGIMWDRFVTRENAVVIVASLANNENNGKTLDADTYLNGGGGGPGKFIDDRTLPFNQPLKQD</sequence>
<dbReference type="GO" id="GO:0005886">
    <property type="term" value="C:plasma membrane"/>
    <property type="evidence" value="ECO:0007669"/>
    <property type="project" value="UniProtKB-SubCell"/>
</dbReference>